<dbReference type="EMBL" id="AZHE01000009">
    <property type="protein sequence ID" value="KHN97928.1"/>
    <property type="molecule type" value="Genomic_DNA"/>
</dbReference>
<dbReference type="Proteomes" id="UP000030816">
    <property type="component" value="Unassembled WGS sequence"/>
</dbReference>
<comment type="caution">
    <text evidence="2">The sequence shown here is derived from an EMBL/GenBank/DDBJ whole genome shotgun (WGS) entry which is preliminary data.</text>
</comment>
<feature type="domain" description="Pyridoxamine 5'-phosphate oxidase Alr4036 family FMN-binding" evidence="1">
    <location>
        <begin position="10"/>
        <end position="134"/>
    </location>
</feature>
<dbReference type="STRING" id="1081103.A0A0B2WV21"/>
<dbReference type="Gene3D" id="2.30.110.10">
    <property type="entry name" value="Electron Transport, Fmn-binding Protein, Chain A"/>
    <property type="match status" value="1"/>
</dbReference>
<reference evidence="2 3" key="1">
    <citation type="journal article" date="2014" name="Proc. Natl. Acad. Sci. U.S.A.">
        <title>Trajectory and genomic determinants of fungal-pathogen speciation and host adaptation.</title>
        <authorList>
            <person name="Hu X."/>
            <person name="Xiao G."/>
            <person name="Zheng P."/>
            <person name="Shang Y."/>
            <person name="Su Y."/>
            <person name="Zhang X."/>
            <person name="Liu X."/>
            <person name="Zhan S."/>
            <person name="St Leger R.J."/>
            <person name="Wang C."/>
        </authorList>
    </citation>
    <scope>NUCLEOTIDE SEQUENCE [LARGE SCALE GENOMIC DNA]</scope>
    <source>
        <strain evidence="2 3">ARSEF 1941</strain>
    </source>
</reference>
<dbReference type="RefSeq" id="XP_040678994.1">
    <property type="nucleotide sequence ID" value="XM_040823115.1"/>
</dbReference>
<dbReference type="HOGENOM" id="CLU_061619_0_0_1"/>
<dbReference type="GO" id="GO:0010181">
    <property type="term" value="F:FMN binding"/>
    <property type="evidence" value="ECO:0007669"/>
    <property type="project" value="InterPro"/>
</dbReference>
<dbReference type="PANTHER" id="PTHR28243:SF1">
    <property type="entry name" value="PYRIDOXAMINE 5'-PHOSPHATE OXIDASE ALR4036 FAMILY FMN-BINDING DOMAIN-CONTAINING PROTEIN"/>
    <property type="match status" value="1"/>
</dbReference>
<proteinExistence type="predicted"/>
<dbReference type="GeneID" id="63738772"/>
<name>A0A0B2WV21_METAS</name>
<protein>
    <submittedName>
        <fullName evidence="2">FMN-binding split barrel-related protein</fullName>
    </submittedName>
</protein>
<accession>A0A0B2WV21</accession>
<dbReference type="Pfam" id="PF12766">
    <property type="entry name" value="Pyridox_oxase_2"/>
    <property type="match status" value="1"/>
</dbReference>
<sequence>MTGGKTVPAAPWRDAFLSHVKQLKQPTFTLGSLHRASPPSQSSAPEFVPRARTVIYRGVWASLNPNSKNPAQLNRASYETDLPTTTTDARMEKVSEMFPTSKGTTSGIGGAVEAVFWTPDSMTQWRLRGHICMIGPDIDSFEASTTREFLAPYMRQVGHADTEWSWSRELTAQFGNLSPSMRGSFRNPPPGTPITQKPAEGLGLGQSVEDLEDEVARKNFRVLVIVPEEVDRVDLSNPERGQRWNYRLERAGEDGAEWKETELWP</sequence>
<dbReference type="AlphaFoldDB" id="A0A0B2WV21"/>
<evidence type="ECO:0000313" key="3">
    <source>
        <dbReference type="Proteomes" id="UP000030816"/>
    </source>
</evidence>
<dbReference type="OrthoDB" id="5394411at2759"/>
<evidence type="ECO:0000259" key="1">
    <source>
        <dbReference type="Pfam" id="PF12766"/>
    </source>
</evidence>
<gene>
    <name evidence="2" type="ORF">MAM_04317</name>
</gene>
<evidence type="ECO:0000313" key="2">
    <source>
        <dbReference type="EMBL" id="KHN97928.1"/>
    </source>
</evidence>
<dbReference type="PANTHER" id="PTHR28243">
    <property type="entry name" value="AGL049CP"/>
    <property type="match status" value="1"/>
</dbReference>
<organism evidence="2 3">
    <name type="scientific">Metarhizium album (strain ARSEF 1941)</name>
    <dbReference type="NCBI Taxonomy" id="1081103"/>
    <lineage>
        <taxon>Eukaryota</taxon>
        <taxon>Fungi</taxon>
        <taxon>Dikarya</taxon>
        <taxon>Ascomycota</taxon>
        <taxon>Pezizomycotina</taxon>
        <taxon>Sordariomycetes</taxon>
        <taxon>Hypocreomycetidae</taxon>
        <taxon>Hypocreales</taxon>
        <taxon>Clavicipitaceae</taxon>
        <taxon>Metarhizium</taxon>
    </lineage>
</organism>
<dbReference type="InterPro" id="IPR024624">
    <property type="entry name" value="Pyridox_Oxase_Alr4036_FMN-bd"/>
</dbReference>
<dbReference type="InterPro" id="IPR012349">
    <property type="entry name" value="Split_barrel_FMN-bd"/>
</dbReference>
<keyword evidence="3" id="KW-1185">Reference proteome</keyword>
<dbReference type="SUPFAM" id="SSF50475">
    <property type="entry name" value="FMN-binding split barrel"/>
    <property type="match status" value="1"/>
</dbReference>